<dbReference type="InterPro" id="IPR029044">
    <property type="entry name" value="Nucleotide-diphossugar_trans"/>
</dbReference>
<dbReference type="AlphaFoldDB" id="A0A2U1CQZ6"/>
<dbReference type="PANTHER" id="PTHR48090">
    <property type="entry name" value="UNDECAPRENYL-PHOSPHATE 4-DEOXY-4-FORMAMIDO-L-ARABINOSE TRANSFERASE-RELATED"/>
    <property type="match status" value="1"/>
</dbReference>
<feature type="domain" description="Glycosyltransferase 2-like" evidence="2">
    <location>
        <begin position="13"/>
        <end position="176"/>
    </location>
</feature>
<protein>
    <submittedName>
        <fullName evidence="3">Glycosyltransferase involved in cell wall biosynthesis</fullName>
    </submittedName>
</protein>
<dbReference type="GO" id="GO:0016740">
    <property type="term" value="F:transferase activity"/>
    <property type="evidence" value="ECO:0007669"/>
    <property type="project" value="UniProtKB-KW"/>
</dbReference>
<dbReference type="OrthoDB" id="9811884at2"/>
<accession>A0A2U1CQZ6</accession>
<keyword evidence="1" id="KW-1133">Transmembrane helix</keyword>
<sequence>MPDKIFEQPSSISCVVPCLNEAANLGVLIPGLVAALSPLTQAFEIIVVDDGSTDATPDVLEALGRQHPQVVYVQLSRNFGKEAALSAGLEAARGQVVVTLDADLQHPPALIAPMLQRWQQGVDMVYAVRATREDESFFKRLGTKFFYRLMRTSGGLTVPENASDFRLMDRKVVDALLLLPERNRFMKGLFAWVGFKTEPYAYAPPQRLYGTTSFKPFKLFHFALDGLTSFTTWPLRLLSMSGICLSLLSFAYGLFIIVKYFLYGDPVQGWASLITVVLFFAGINLISIGVLGEYIARIFGEVKNRPLYLVRNQKGQGLGQRMSLTQPEFFAADRRPQAASRAINQ</sequence>
<dbReference type="Gene3D" id="3.90.550.10">
    <property type="entry name" value="Spore Coat Polysaccharide Biosynthesis Protein SpsA, Chain A"/>
    <property type="match status" value="1"/>
</dbReference>
<dbReference type="STRING" id="1231391.GCA_000308195_03221"/>
<keyword evidence="3" id="KW-0808">Transferase</keyword>
<dbReference type="PANTHER" id="PTHR48090:SF8">
    <property type="entry name" value="GLYCOSYLTRANSFERASE CSBB-RELATED"/>
    <property type="match status" value="1"/>
</dbReference>
<name>A0A2U1CQZ6_9BURK</name>
<reference evidence="3 4" key="1">
    <citation type="submission" date="2018-04" db="EMBL/GenBank/DDBJ databases">
        <title>Genomic Encyclopedia of Type Strains, Phase IV (KMG-IV): sequencing the most valuable type-strain genomes for metagenomic binning, comparative biology and taxonomic classification.</title>
        <authorList>
            <person name="Goeker M."/>
        </authorList>
    </citation>
    <scope>NUCLEOTIDE SEQUENCE [LARGE SCALE GENOMIC DNA]</scope>
    <source>
        <strain evidence="3 4">DSM 10065</strain>
    </source>
</reference>
<keyword evidence="4" id="KW-1185">Reference proteome</keyword>
<evidence type="ECO:0000256" key="1">
    <source>
        <dbReference type="SAM" id="Phobius"/>
    </source>
</evidence>
<organism evidence="3 4">
    <name type="scientific">Pusillimonas noertemannii</name>
    <dbReference type="NCBI Taxonomy" id="305977"/>
    <lineage>
        <taxon>Bacteria</taxon>
        <taxon>Pseudomonadati</taxon>
        <taxon>Pseudomonadota</taxon>
        <taxon>Betaproteobacteria</taxon>
        <taxon>Burkholderiales</taxon>
        <taxon>Alcaligenaceae</taxon>
        <taxon>Pusillimonas</taxon>
    </lineage>
</organism>
<proteinExistence type="predicted"/>
<dbReference type="GO" id="GO:0005886">
    <property type="term" value="C:plasma membrane"/>
    <property type="evidence" value="ECO:0007669"/>
    <property type="project" value="TreeGrafter"/>
</dbReference>
<dbReference type="EMBL" id="QEKO01000001">
    <property type="protein sequence ID" value="PVY68315.1"/>
    <property type="molecule type" value="Genomic_DNA"/>
</dbReference>
<keyword evidence="1" id="KW-0472">Membrane</keyword>
<dbReference type="InterPro" id="IPR050256">
    <property type="entry name" value="Glycosyltransferase_2"/>
</dbReference>
<evidence type="ECO:0000313" key="3">
    <source>
        <dbReference type="EMBL" id="PVY68315.1"/>
    </source>
</evidence>
<comment type="caution">
    <text evidence="3">The sequence shown here is derived from an EMBL/GenBank/DDBJ whole genome shotgun (WGS) entry which is preliminary data.</text>
</comment>
<gene>
    <name evidence="3" type="ORF">C7440_0710</name>
</gene>
<keyword evidence="1" id="KW-0812">Transmembrane</keyword>
<dbReference type="CDD" id="cd04187">
    <property type="entry name" value="DPM1_like_bac"/>
    <property type="match status" value="1"/>
</dbReference>
<dbReference type="Pfam" id="PF00535">
    <property type="entry name" value="Glycos_transf_2"/>
    <property type="match status" value="1"/>
</dbReference>
<feature type="transmembrane region" description="Helical" evidence="1">
    <location>
        <begin position="270"/>
        <end position="296"/>
    </location>
</feature>
<evidence type="ECO:0000259" key="2">
    <source>
        <dbReference type="Pfam" id="PF00535"/>
    </source>
</evidence>
<dbReference type="SUPFAM" id="SSF53448">
    <property type="entry name" value="Nucleotide-diphospho-sugar transferases"/>
    <property type="match status" value="1"/>
</dbReference>
<dbReference type="InterPro" id="IPR001173">
    <property type="entry name" value="Glyco_trans_2-like"/>
</dbReference>
<feature type="transmembrane region" description="Helical" evidence="1">
    <location>
        <begin position="237"/>
        <end position="258"/>
    </location>
</feature>
<dbReference type="Proteomes" id="UP000246145">
    <property type="component" value="Unassembled WGS sequence"/>
</dbReference>
<dbReference type="RefSeq" id="WP_116517500.1">
    <property type="nucleotide sequence ID" value="NZ_JACCEX010000001.1"/>
</dbReference>
<evidence type="ECO:0000313" key="4">
    <source>
        <dbReference type="Proteomes" id="UP000246145"/>
    </source>
</evidence>